<accession>A0ABV0A626</accession>
<dbReference type="EMBL" id="JAQYXP010000006">
    <property type="protein sequence ID" value="MEN3238677.1"/>
    <property type="molecule type" value="Genomic_DNA"/>
</dbReference>
<evidence type="ECO:0000256" key="1">
    <source>
        <dbReference type="SAM" id="Phobius"/>
    </source>
</evidence>
<dbReference type="RefSeq" id="WP_346013801.1">
    <property type="nucleotide sequence ID" value="NZ_JAQYXP010000006.1"/>
</dbReference>
<keyword evidence="1" id="KW-0812">Transmembrane</keyword>
<dbReference type="Proteomes" id="UP001407347">
    <property type="component" value="Unassembled WGS sequence"/>
</dbReference>
<evidence type="ECO:0000313" key="2">
    <source>
        <dbReference type="EMBL" id="MEN3238677.1"/>
    </source>
</evidence>
<feature type="transmembrane region" description="Helical" evidence="1">
    <location>
        <begin position="44"/>
        <end position="60"/>
    </location>
</feature>
<keyword evidence="1" id="KW-1133">Transmembrane helix</keyword>
<comment type="caution">
    <text evidence="2">The sequence shown here is derived from an EMBL/GenBank/DDBJ whole genome shotgun (WGS) entry which is preliminary data.</text>
</comment>
<feature type="transmembrane region" description="Helical" evidence="1">
    <location>
        <begin position="21"/>
        <end position="38"/>
    </location>
</feature>
<protein>
    <submittedName>
        <fullName evidence="2">Uncharacterized protein</fullName>
    </submittedName>
</protein>
<sequence>MLKGILTLLLSTGLAPHTTIWLLRCAFMVSLVIAILVIPMKVGWWVMLLLLLWLTAWVFADRG</sequence>
<evidence type="ECO:0000313" key="3">
    <source>
        <dbReference type="Proteomes" id="UP001407347"/>
    </source>
</evidence>
<organism evidence="2 3">
    <name type="scientific">Methylobacterium ajmalii</name>
    <dbReference type="NCBI Taxonomy" id="2738439"/>
    <lineage>
        <taxon>Bacteria</taxon>
        <taxon>Pseudomonadati</taxon>
        <taxon>Pseudomonadota</taxon>
        <taxon>Alphaproteobacteria</taxon>
        <taxon>Hyphomicrobiales</taxon>
        <taxon>Methylobacteriaceae</taxon>
        <taxon>Methylobacterium</taxon>
    </lineage>
</organism>
<keyword evidence="3" id="KW-1185">Reference proteome</keyword>
<proteinExistence type="predicted"/>
<name>A0ABV0A626_9HYPH</name>
<reference evidence="2 3" key="1">
    <citation type="journal article" date="2023" name="PLoS ONE">
        <title>Complete genome assembly of Hawai'i environmental nontuberculous mycobacteria reveals unexpected co-isolation with methylobacteria.</title>
        <authorList>
            <person name="Hendrix J."/>
            <person name="Epperson L.E."/>
            <person name="Tong E.I."/>
            <person name="Chan Y.L."/>
            <person name="Hasan N.A."/>
            <person name="Dawrs S.N."/>
            <person name="Norton G.J."/>
            <person name="Virdi R."/>
            <person name="Crooks J.L."/>
            <person name="Chan E.D."/>
            <person name="Honda J.R."/>
            <person name="Strong M."/>
        </authorList>
    </citation>
    <scope>NUCLEOTIDE SEQUENCE [LARGE SCALE GENOMIC DNA]</scope>
    <source>
        <strain evidence="2 3">NJH_HI04-1</strain>
    </source>
</reference>
<keyword evidence="1" id="KW-0472">Membrane</keyword>
<gene>
    <name evidence="2" type="ORF">PUR29_35135</name>
</gene>